<dbReference type="AlphaFoldDB" id="A0A8C0HGZ4"/>
<organism evidence="2 3">
    <name type="scientific">Buteo japonicus</name>
    <dbReference type="NCBI Taxonomy" id="224669"/>
    <lineage>
        <taxon>Eukaryota</taxon>
        <taxon>Metazoa</taxon>
        <taxon>Chordata</taxon>
        <taxon>Craniata</taxon>
        <taxon>Vertebrata</taxon>
        <taxon>Euteleostomi</taxon>
        <taxon>Archelosauria</taxon>
        <taxon>Archosauria</taxon>
        <taxon>Dinosauria</taxon>
        <taxon>Saurischia</taxon>
        <taxon>Theropoda</taxon>
        <taxon>Coelurosauria</taxon>
        <taxon>Aves</taxon>
        <taxon>Neognathae</taxon>
        <taxon>Neoaves</taxon>
        <taxon>Telluraves</taxon>
        <taxon>Accipitrimorphae</taxon>
        <taxon>Accipitriformes</taxon>
        <taxon>Accipitridae</taxon>
        <taxon>Accipitrinae</taxon>
        <taxon>Buteo</taxon>
    </lineage>
</organism>
<reference evidence="2" key="1">
    <citation type="submission" date="2025-08" db="UniProtKB">
        <authorList>
            <consortium name="Ensembl"/>
        </authorList>
    </citation>
    <scope>IDENTIFICATION</scope>
</reference>
<reference evidence="2" key="2">
    <citation type="submission" date="2025-09" db="UniProtKB">
        <authorList>
            <consortium name="Ensembl"/>
        </authorList>
    </citation>
    <scope>IDENTIFICATION</scope>
</reference>
<evidence type="ECO:0000313" key="2">
    <source>
        <dbReference type="Ensembl" id="ENSBJAP00000007049.1"/>
    </source>
</evidence>
<feature type="region of interest" description="Disordered" evidence="1">
    <location>
        <begin position="1"/>
        <end position="24"/>
    </location>
</feature>
<dbReference type="Ensembl" id="ENSBJAT00000007254.1">
    <property type="protein sequence ID" value="ENSBJAP00000007049.1"/>
    <property type="gene ID" value="ENSBJAG00000005011.1"/>
</dbReference>
<proteinExistence type="predicted"/>
<evidence type="ECO:0000256" key="1">
    <source>
        <dbReference type="SAM" id="MobiDB-lite"/>
    </source>
</evidence>
<evidence type="ECO:0000313" key="3">
    <source>
        <dbReference type="Proteomes" id="UP000694555"/>
    </source>
</evidence>
<keyword evidence="3" id="KW-1185">Reference proteome</keyword>
<accession>A0A8C0HGZ4</accession>
<dbReference type="Proteomes" id="UP000694555">
    <property type="component" value="Unplaced"/>
</dbReference>
<feature type="region of interest" description="Disordered" evidence="1">
    <location>
        <begin position="121"/>
        <end position="145"/>
    </location>
</feature>
<sequence length="145" mass="14961">SRAPGKDRGACQGPCGTDTRAGILRPHPSWKRRETTCRERILGASPISATGAAPGFAHLLYILAGKDAGLPACCEVAVNLERVSSAALVGVNPVLTCAGRRGVSTRGRCCCPNCHPSPPATGTAHRQGAVKPPTPQGPNHAVLRL</sequence>
<protein>
    <submittedName>
        <fullName evidence="2">Uncharacterized protein</fullName>
    </submittedName>
</protein>
<name>A0A8C0HGZ4_9AVES</name>